<name>A0A812QSM1_9DINO</name>
<comment type="caution">
    <text evidence="3">The sequence shown here is derived from an EMBL/GenBank/DDBJ whole genome shotgun (WGS) entry which is preliminary data.</text>
</comment>
<dbReference type="Proteomes" id="UP000604046">
    <property type="component" value="Unassembled WGS sequence"/>
</dbReference>
<gene>
    <name evidence="3" type="primary">gpmA</name>
    <name evidence="3" type="ORF">SNAT2548_LOCUS21868</name>
</gene>
<sequence>MAAGPGASLAGALEELQAARLQLRSVLARTPPALARKEVPGRGTRLQFLGLASHGRLGLFLARVSFRAWAGAVHSASLDPPAAVPLGREVLAERLFHTFTRRVLSQALSAWRLCLRRATRLRGHERLMQEQAAQAARAERTQQDALQALRQRIEECKGRMEQLCTRLNFSTAAALLLRSLLVWRYHCREEQLEAVAEKIGAAQTETMLLGSTEVDKALSLLLAREAALVCELAMPLTHGDAQIFDLISALGPSLRLMILGPCWLRWRLRALLGLSWLRQRRVHISLCRLFLPRFEACQLRARVLRAWHRGCGGCHQRLPIWFQERCSAMAGAFQWAASHVFRRQRLCLLRSSLGAWFWWGVLLPKQQRLRAITGNYVFELAQVTKIVSPERSPAPSAARALQNLQVPRLLDVVGKLAARAALRAWRLQVAKECAFNAMVLLPQEEDLEALEALDLVSVSSASSSQRWHRAQRFEGDGIRSFSFSGSLAQPPPRLQQPGHAPADPEERPSRPWSPLQEDLDDME</sequence>
<accession>A0A812QSM1</accession>
<keyword evidence="4" id="KW-1185">Reference proteome</keyword>
<evidence type="ECO:0000256" key="1">
    <source>
        <dbReference type="SAM" id="Coils"/>
    </source>
</evidence>
<dbReference type="AlphaFoldDB" id="A0A812QSM1"/>
<evidence type="ECO:0000313" key="4">
    <source>
        <dbReference type="Proteomes" id="UP000604046"/>
    </source>
</evidence>
<feature type="coiled-coil region" evidence="1">
    <location>
        <begin position="121"/>
        <end position="166"/>
    </location>
</feature>
<organism evidence="3 4">
    <name type="scientific">Symbiodinium natans</name>
    <dbReference type="NCBI Taxonomy" id="878477"/>
    <lineage>
        <taxon>Eukaryota</taxon>
        <taxon>Sar</taxon>
        <taxon>Alveolata</taxon>
        <taxon>Dinophyceae</taxon>
        <taxon>Suessiales</taxon>
        <taxon>Symbiodiniaceae</taxon>
        <taxon>Symbiodinium</taxon>
    </lineage>
</organism>
<keyword evidence="1" id="KW-0175">Coiled coil</keyword>
<dbReference type="OrthoDB" id="439546at2759"/>
<evidence type="ECO:0000256" key="2">
    <source>
        <dbReference type="SAM" id="MobiDB-lite"/>
    </source>
</evidence>
<feature type="region of interest" description="Disordered" evidence="2">
    <location>
        <begin position="480"/>
        <end position="523"/>
    </location>
</feature>
<reference evidence="3" key="1">
    <citation type="submission" date="2021-02" db="EMBL/GenBank/DDBJ databases">
        <authorList>
            <person name="Dougan E. K."/>
            <person name="Rhodes N."/>
            <person name="Thang M."/>
            <person name="Chan C."/>
        </authorList>
    </citation>
    <scope>NUCLEOTIDE SEQUENCE</scope>
</reference>
<proteinExistence type="predicted"/>
<protein>
    <submittedName>
        <fullName evidence="3">GpmA protein</fullName>
    </submittedName>
</protein>
<evidence type="ECO:0000313" key="3">
    <source>
        <dbReference type="EMBL" id="CAE7401712.1"/>
    </source>
</evidence>
<dbReference type="EMBL" id="CAJNDS010002265">
    <property type="protein sequence ID" value="CAE7401712.1"/>
    <property type="molecule type" value="Genomic_DNA"/>
</dbReference>